<dbReference type="Proteomes" id="UP000646776">
    <property type="component" value="Unassembled WGS sequence"/>
</dbReference>
<dbReference type="EMBL" id="BMSA01000010">
    <property type="protein sequence ID" value="GGT57563.1"/>
    <property type="molecule type" value="Genomic_DNA"/>
</dbReference>
<dbReference type="RefSeq" id="WP_189712530.1">
    <property type="nucleotide sequence ID" value="NZ_BMSA01000010.1"/>
</dbReference>
<dbReference type="Gene3D" id="3.10.28.10">
    <property type="entry name" value="Homing endonucleases"/>
    <property type="match status" value="1"/>
</dbReference>
<keyword evidence="3" id="KW-1185">Reference proteome</keyword>
<evidence type="ECO:0008006" key="4">
    <source>
        <dbReference type="Google" id="ProtNLM"/>
    </source>
</evidence>
<dbReference type="AlphaFoldDB" id="A0A918LV13"/>
<comment type="caution">
    <text evidence="2">The sequence shown here is derived from an EMBL/GenBank/DDBJ whole genome shotgun (WGS) entry which is preliminary data.</text>
</comment>
<reference evidence="2" key="2">
    <citation type="submission" date="2020-09" db="EMBL/GenBank/DDBJ databases">
        <authorList>
            <person name="Sun Q."/>
            <person name="Ohkuma M."/>
        </authorList>
    </citation>
    <scope>NUCLEOTIDE SEQUENCE</scope>
    <source>
        <strain evidence="2">JCM 4125</strain>
    </source>
</reference>
<protein>
    <recommendedName>
        <fullName evidence="4">Homing endonuclease LAGLIDADG domain-containing protein</fullName>
    </recommendedName>
</protein>
<reference evidence="2" key="1">
    <citation type="journal article" date="2014" name="Int. J. Syst. Evol. Microbiol.">
        <title>Complete genome sequence of Corynebacterium casei LMG S-19264T (=DSM 44701T), isolated from a smear-ripened cheese.</title>
        <authorList>
            <consortium name="US DOE Joint Genome Institute (JGI-PGF)"/>
            <person name="Walter F."/>
            <person name="Albersmeier A."/>
            <person name="Kalinowski J."/>
            <person name="Ruckert C."/>
        </authorList>
    </citation>
    <scope>NUCLEOTIDE SEQUENCE</scope>
    <source>
        <strain evidence="2">JCM 4125</strain>
    </source>
</reference>
<evidence type="ECO:0000313" key="2">
    <source>
        <dbReference type="EMBL" id="GGT57563.1"/>
    </source>
</evidence>
<sequence length="297" mass="33182">MADCEPIAHRFMDLTVPECAYMFGFLQADGHLAKGPGQKGRLTAEINARDVELLREFQKLTPYYSSITERTRSTNFAGIHNSATWTLCSLEARTRLNELGLPYGRKSKTIAPPQGDFSRRDYLRGVIDADGSVGCTGKGFPFISLTTASTAIGAYLCFYAGKVTGTERSLRRNARDGIYNILYTKENAQRLAADLYYDGCLSLERKKTAADSLSSWVRPAGMRVAPERRRWTAQEDRVLLRLNDDAAAARELERTRKSCHIRPWRLRNGQAPAPAERQPTRPPVLTGGLVRVSPSHR</sequence>
<accession>A0A918LV13</accession>
<feature type="region of interest" description="Disordered" evidence="1">
    <location>
        <begin position="267"/>
        <end position="297"/>
    </location>
</feature>
<organism evidence="2 3">
    <name type="scientific">Streptomyces phaeofaciens</name>
    <dbReference type="NCBI Taxonomy" id="68254"/>
    <lineage>
        <taxon>Bacteria</taxon>
        <taxon>Bacillati</taxon>
        <taxon>Actinomycetota</taxon>
        <taxon>Actinomycetes</taxon>
        <taxon>Kitasatosporales</taxon>
        <taxon>Streptomycetaceae</taxon>
        <taxon>Streptomyces</taxon>
    </lineage>
</organism>
<name>A0A918LV13_9ACTN</name>
<dbReference type="InterPro" id="IPR027434">
    <property type="entry name" value="Homing_endonucl"/>
</dbReference>
<evidence type="ECO:0000313" key="3">
    <source>
        <dbReference type="Proteomes" id="UP000646776"/>
    </source>
</evidence>
<gene>
    <name evidence="2" type="ORF">GCM10010226_38610</name>
</gene>
<proteinExistence type="predicted"/>
<evidence type="ECO:0000256" key="1">
    <source>
        <dbReference type="SAM" id="MobiDB-lite"/>
    </source>
</evidence>
<dbReference type="SUPFAM" id="SSF55608">
    <property type="entry name" value="Homing endonucleases"/>
    <property type="match status" value="1"/>
</dbReference>